<accession>A0A0D0C910</accession>
<feature type="region of interest" description="Disordered" evidence="1">
    <location>
        <begin position="1"/>
        <end position="33"/>
    </location>
</feature>
<feature type="compositionally biased region" description="Low complexity" evidence="1">
    <location>
        <begin position="8"/>
        <end position="22"/>
    </location>
</feature>
<gene>
    <name evidence="2" type="ORF">GYMLUDRAFT_50662</name>
</gene>
<dbReference type="AlphaFoldDB" id="A0A0D0C910"/>
<sequence length="57" mass="6201">MSYMNLQSFRSYTSSTKSSSITGADESLPGPSGVSRVYASLVVDQVPKRSIPRRGNF</sequence>
<dbReference type="Proteomes" id="UP000053593">
    <property type="component" value="Unassembled WGS sequence"/>
</dbReference>
<keyword evidence="3" id="KW-1185">Reference proteome</keyword>
<name>A0A0D0C910_9AGAR</name>
<evidence type="ECO:0000256" key="1">
    <source>
        <dbReference type="SAM" id="MobiDB-lite"/>
    </source>
</evidence>
<evidence type="ECO:0000313" key="3">
    <source>
        <dbReference type="Proteomes" id="UP000053593"/>
    </source>
</evidence>
<evidence type="ECO:0000313" key="2">
    <source>
        <dbReference type="EMBL" id="KIK51288.1"/>
    </source>
</evidence>
<proteinExistence type="predicted"/>
<reference evidence="2 3" key="1">
    <citation type="submission" date="2014-04" db="EMBL/GenBank/DDBJ databases">
        <title>Evolutionary Origins and Diversification of the Mycorrhizal Mutualists.</title>
        <authorList>
            <consortium name="DOE Joint Genome Institute"/>
            <consortium name="Mycorrhizal Genomics Consortium"/>
            <person name="Kohler A."/>
            <person name="Kuo A."/>
            <person name="Nagy L.G."/>
            <person name="Floudas D."/>
            <person name="Copeland A."/>
            <person name="Barry K.W."/>
            <person name="Cichocki N."/>
            <person name="Veneault-Fourrey C."/>
            <person name="LaButti K."/>
            <person name="Lindquist E.A."/>
            <person name="Lipzen A."/>
            <person name="Lundell T."/>
            <person name="Morin E."/>
            <person name="Murat C."/>
            <person name="Riley R."/>
            <person name="Ohm R."/>
            <person name="Sun H."/>
            <person name="Tunlid A."/>
            <person name="Henrissat B."/>
            <person name="Grigoriev I.V."/>
            <person name="Hibbett D.S."/>
            <person name="Martin F."/>
        </authorList>
    </citation>
    <scope>NUCLEOTIDE SEQUENCE [LARGE SCALE GENOMIC DNA]</scope>
    <source>
        <strain evidence="2 3">FD-317 M1</strain>
    </source>
</reference>
<organism evidence="2 3">
    <name type="scientific">Collybiopsis luxurians FD-317 M1</name>
    <dbReference type="NCBI Taxonomy" id="944289"/>
    <lineage>
        <taxon>Eukaryota</taxon>
        <taxon>Fungi</taxon>
        <taxon>Dikarya</taxon>
        <taxon>Basidiomycota</taxon>
        <taxon>Agaricomycotina</taxon>
        <taxon>Agaricomycetes</taxon>
        <taxon>Agaricomycetidae</taxon>
        <taxon>Agaricales</taxon>
        <taxon>Marasmiineae</taxon>
        <taxon>Omphalotaceae</taxon>
        <taxon>Collybiopsis</taxon>
        <taxon>Collybiopsis luxurians</taxon>
    </lineage>
</organism>
<dbReference type="HOGENOM" id="CLU_2996679_0_0_1"/>
<protein>
    <submittedName>
        <fullName evidence="2">Uncharacterized protein</fullName>
    </submittedName>
</protein>
<dbReference type="EMBL" id="KN834867">
    <property type="protein sequence ID" value="KIK51288.1"/>
    <property type="molecule type" value="Genomic_DNA"/>
</dbReference>